<proteinExistence type="predicted"/>
<accession>A0AA50AF88</accession>
<organism evidence="1">
    <name type="scientific">Actinobacteria phage HS02</name>
    <dbReference type="NCBI Taxonomy" id="3056388"/>
    <lineage>
        <taxon>Viruses</taxon>
    </lineage>
</organism>
<evidence type="ECO:0000313" key="1">
    <source>
        <dbReference type="EMBL" id="WLJ25583.1"/>
    </source>
</evidence>
<name>A0AA50AF88_9VIRU</name>
<protein>
    <submittedName>
        <fullName evidence="1">Uncharacterized protein</fullName>
    </submittedName>
</protein>
<sequence length="78" mass="8761">MKTLADMTTKERTQCRGMWCDTPKGTFVLLAPMFPGTEAIGWQLVIPSEGMKIDYQLKDITPRPDLPRAWAPDGTPTH</sequence>
<reference evidence="1" key="1">
    <citation type="submission" date="2023-04" db="EMBL/GenBank/DDBJ databases">
        <title>The human skin virome in hidradenitis suppurativa patients.</title>
        <authorList>
            <person name="Jansen D."/>
        </authorList>
    </citation>
    <scope>NUCLEOTIDE SEQUENCE</scope>
    <source>
        <strain evidence="1">VC1_JansenPhageB</strain>
    </source>
</reference>
<dbReference type="EMBL" id="OQ890312">
    <property type="protein sequence ID" value="WLJ25583.1"/>
    <property type="molecule type" value="Genomic_DNA"/>
</dbReference>